<protein>
    <submittedName>
        <fullName evidence="3">Secreted protein</fullName>
    </submittedName>
</protein>
<evidence type="ECO:0000313" key="3">
    <source>
        <dbReference type="WBParaSite" id="maker-unitig_27382-snap-gene-0.1-mRNA-1"/>
    </source>
</evidence>
<keyword evidence="2" id="KW-1185">Reference proteome</keyword>
<dbReference type="Proteomes" id="UP000095280">
    <property type="component" value="Unplaced"/>
</dbReference>
<sequence>MFLLLLPRSIVMDPGRPPPLRFRRRAVIAFAASWRAHFVPPENVHRVLFFQPTAACSASAQRLVLVIPRHISTSGWAWRTASSPGQRVVFRDPGRSLMSKAACSSIRIGVHNTFRACYCVSRGGDARPSCWCNIIHHPDHPDAAHYHGSPAPGTPHPTSWQERNLELANLTLATSTRPSLLSQQRDRPQGAAEAPQRSCCRTGPPPQTDLGRAAQSASMCSESARIVTWPSGRFSLRQRVPPVHSRLLHPSRQHLLFPLWCSTGCHDPAGAAVAPCDGTSSQGGG</sequence>
<reference evidence="3" key="1">
    <citation type="submission" date="2016-11" db="UniProtKB">
        <authorList>
            <consortium name="WormBaseParasite"/>
        </authorList>
    </citation>
    <scope>IDENTIFICATION</scope>
</reference>
<dbReference type="WBParaSite" id="maker-unitig_27382-snap-gene-0.1-mRNA-1">
    <property type="protein sequence ID" value="maker-unitig_27382-snap-gene-0.1-mRNA-1"/>
    <property type="gene ID" value="maker-unitig_27382-snap-gene-0.1"/>
</dbReference>
<evidence type="ECO:0000256" key="1">
    <source>
        <dbReference type="SAM" id="MobiDB-lite"/>
    </source>
</evidence>
<evidence type="ECO:0000313" key="2">
    <source>
        <dbReference type="Proteomes" id="UP000095280"/>
    </source>
</evidence>
<name>A0A1I8FAT9_9PLAT</name>
<organism evidence="2 3">
    <name type="scientific">Macrostomum lignano</name>
    <dbReference type="NCBI Taxonomy" id="282301"/>
    <lineage>
        <taxon>Eukaryota</taxon>
        <taxon>Metazoa</taxon>
        <taxon>Spiralia</taxon>
        <taxon>Lophotrochozoa</taxon>
        <taxon>Platyhelminthes</taxon>
        <taxon>Rhabditophora</taxon>
        <taxon>Macrostomorpha</taxon>
        <taxon>Macrostomida</taxon>
        <taxon>Macrostomidae</taxon>
        <taxon>Macrostomum</taxon>
    </lineage>
</organism>
<accession>A0A1I8FAT9</accession>
<feature type="region of interest" description="Disordered" evidence="1">
    <location>
        <begin position="176"/>
        <end position="216"/>
    </location>
</feature>
<proteinExistence type="predicted"/>
<dbReference type="AlphaFoldDB" id="A0A1I8FAT9"/>